<dbReference type="Proteomes" id="UP000003675">
    <property type="component" value="Unassembled WGS sequence"/>
</dbReference>
<keyword evidence="4" id="KW-1185">Reference proteome</keyword>
<sequence length="181" mass="20186">MMEKYKTVYVFDTQTPSHKYIGQRLVEGDYQLQPNETLDEPQKGQDNFWNAETGAWVTSTVTVYCYDVNNNNSLSDMFSVPAGTTLKAGQTTVVPKDGLYEPQFNGTAWESGITEAEWNAQQPKVEVKPTAQQKANAEMSVQIAQMKQEQVQQAKLNAQLTLDIAALKKQMKAEAPSTQEG</sequence>
<evidence type="ECO:0000313" key="1">
    <source>
        <dbReference type="EMBL" id="EEW53037.1"/>
    </source>
</evidence>
<name>C8P8W6_9LACO</name>
<proteinExistence type="predicted"/>
<reference evidence="1 3" key="1">
    <citation type="submission" date="2009-09" db="EMBL/GenBank/DDBJ databases">
        <authorList>
            <person name="Qin X."/>
            <person name="Bachman B."/>
            <person name="Battles P."/>
            <person name="Bell A."/>
            <person name="Bess C."/>
            <person name="Bickham C."/>
            <person name="Chaboub L."/>
            <person name="Chen D."/>
            <person name="Coyle M."/>
            <person name="Deiros D.R."/>
            <person name="Dinh H."/>
            <person name="Forbes L."/>
            <person name="Fowler G."/>
            <person name="Francisco L."/>
            <person name="Fu Q."/>
            <person name="Gubbala S."/>
            <person name="Hale W."/>
            <person name="Han Y."/>
            <person name="Hemphill L."/>
            <person name="Highlander S.K."/>
            <person name="Hirani K."/>
            <person name="Hogues M."/>
            <person name="Jackson L."/>
            <person name="Jakkamsetti A."/>
            <person name="Javaid M."/>
            <person name="Jiang H."/>
            <person name="Korchina V."/>
            <person name="Kovar C."/>
            <person name="Lara F."/>
            <person name="Lee S."/>
            <person name="Mata R."/>
            <person name="Mathew T."/>
            <person name="Moen C."/>
            <person name="Morales K."/>
            <person name="Munidasa M."/>
            <person name="Nazareth L."/>
            <person name="Ngo R."/>
            <person name="Nguyen L."/>
            <person name="Okwuonu G."/>
            <person name="Ongeri F."/>
            <person name="Patil S."/>
            <person name="Petrosino J."/>
            <person name="Pham C."/>
            <person name="Pham P."/>
            <person name="Pu L.-L."/>
            <person name="Puazo M."/>
            <person name="Raj R."/>
            <person name="Reid J."/>
            <person name="Rouhana J."/>
            <person name="Saada N."/>
            <person name="Shang Y."/>
            <person name="Simmons D."/>
            <person name="Thornton R."/>
            <person name="Warren J."/>
            <person name="Weissenberger G."/>
            <person name="Zhang J."/>
            <person name="Zhang L."/>
            <person name="Zhou C."/>
            <person name="Zhu D."/>
            <person name="Muzny D."/>
            <person name="Worley K."/>
            <person name="Gibbs R."/>
        </authorList>
    </citation>
    <scope>NUCLEOTIDE SEQUENCE [LARGE SCALE GENOMIC DNA]</scope>
    <source>
        <strain evidence="1 3">DSM 16041</strain>
    </source>
</reference>
<dbReference type="PATRIC" id="fig|525309.8.peg.1551"/>
<dbReference type="EMBL" id="ACLL01000051">
    <property type="protein sequence ID" value="EEW53037.1"/>
    <property type="molecule type" value="Genomic_DNA"/>
</dbReference>
<dbReference type="Proteomes" id="UP000051883">
    <property type="component" value="Unassembled WGS sequence"/>
</dbReference>
<evidence type="ECO:0000313" key="2">
    <source>
        <dbReference type="EMBL" id="KRK60449.1"/>
    </source>
</evidence>
<dbReference type="RefSeq" id="WP_007123306.1">
    <property type="nucleotide sequence ID" value="NZ_AZDK01000004.1"/>
</dbReference>
<gene>
    <name evidence="2" type="ORF">FC31_GL001519</name>
    <name evidence="1" type="ORF">HMPREF0494_1760</name>
</gene>
<dbReference type="AlphaFoldDB" id="C8P8W6"/>
<dbReference type="STRING" id="525309.HMPREF0494_1760"/>
<dbReference type="HOGENOM" id="CLU_1487212_0_0_9"/>
<protein>
    <submittedName>
        <fullName evidence="1">Uncharacterized protein</fullName>
    </submittedName>
</protein>
<reference evidence="2 4" key="2">
    <citation type="journal article" date="2015" name="Genome Announc.">
        <title>Expanding the biotechnology potential of lactobacilli through comparative genomics of 213 strains and associated genera.</title>
        <authorList>
            <person name="Sun Z."/>
            <person name="Harris H.M."/>
            <person name="McCann A."/>
            <person name="Guo C."/>
            <person name="Argimon S."/>
            <person name="Zhang W."/>
            <person name="Yang X."/>
            <person name="Jeffery I.B."/>
            <person name="Cooney J.C."/>
            <person name="Kagawa T.F."/>
            <person name="Liu W."/>
            <person name="Song Y."/>
            <person name="Salvetti E."/>
            <person name="Wrobel A."/>
            <person name="Rasinkangas P."/>
            <person name="Parkhill J."/>
            <person name="Rea M.C."/>
            <person name="O'Sullivan O."/>
            <person name="Ritari J."/>
            <person name="Douillard F.P."/>
            <person name="Paul Ross R."/>
            <person name="Yang R."/>
            <person name="Briner A.E."/>
            <person name="Felis G.E."/>
            <person name="de Vos W.M."/>
            <person name="Barrangou R."/>
            <person name="Klaenhammer T.R."/>
            <person name="Caufield P.W."/>
            <person name="Cui Y."/>
            <person name="Zhang H."/>
            <person name="O'Toole P.W."/>
        </authorList>
    </citation>
    <scope>NUCLEOTIDE SEQUENCE [LARGE SCALE GENOMIC DNA]</scope>
    <source>
        <strain evidence="2 4">DSM 16041</strain>
    </source>
</reference>
<comment type="caution">
    <text evidence="1">The sequence shown here is derived from an EMBL/GenBank/DDBJ whole genome shotgun (WGS) entry which is preliminary data.</text>
</comment>
<evidence type="ECO:0000313" key="3">
    <source>
        <dbReference type="Proteomes" id="UP000003675"/>
    </source>
</evidence>
<dbReference type="EMBL" id="AZDK01000004">
    <property type="protein sequence ID" value="KRK60449.1"/>
    <property type="molecule type" value="Genomic_DNA"/>
</dbReference>
<organism evidence="1 3">
    <name type="scientific">Limosilactobacillus antri DSM 16041</name>
    <dbReference type="NCBI Taxonomy" id="525309"/>
    <lineage>
        <taxon>Bacteria</taxon>
        <taxon>Bacillati</taxon>
        <taxon>Bacillota</taxon>
        <taxon>Bacilli</taxon>
        <taxon>Lactobacillales</taxon>
        <taxon>Lactobacillaceae</taxon>
        <taxon>Limosilactobacillus</taxon>
    </lineage>
</organism>
<accession>C8P8W6</accession>
<evidence type="ECO:0000313" key="4">
    <source>
        <dbReference type="Proteomes" id="UP000051883"/>
    </source>
</evidence>